<keyword evidence="2" id="KW-0812">Transmembrane</keyword>
<dbReference type="PANTHER" id="PTHR38337:SF1">
    <property type="entry name" value="GUSTATORY RECEPTOR"/>
    <property type="match status" value="1"/>
</dbReference>
<dbReference type="Proteomes" id="UP000009022">
    <property type="component" value="Unassembled WGS sequence"/>
</dbReference>
<keyword evidence="2" id="KW-1133">Transmembrane helix</keyword>
<dbReference type="eggNOG" id="ENOG502RV8D">
    <property type="taxonomic scope" value="Eukaryota"/>
</dbReference>
<name>B3RTY0_TRIAD</name>
<dbReference type="GeneID" id="6752951"/>
<reference evidence="3 4" key="1">
    <citation type="journal article" date="2008" name="Nature">
        <title>The Trichoplax genome and the nature of placozoans.</title>
        <authorList>
            <person name="Srivastava M."/>
            <person name="Begovic E."/>
            <person name="Chapman J."/>
            <person name="Putnam N.H."/>
            <person name="Hellsten U."/>
            <person name="Kawashima T."/>
            <person name="Kuo A."/>
            <person name="Mitros T."/>
            <person name="Salamov A."/>
            <person name="Carpenter M.L."/>
            <person name="Signorovitch A.Y."/>
            <person name="Moreno M.A."/>
            <person name="Kamm K."/>
            <person name="Grimwood J."/>
            <person name="Schmutz J."/>
            <person name="Shapiro H."/>
            <person name="Grigoriev I.V."/>
            <person name="Buss L.W."/>
            <person name="Schierwater B."/>
            <person name="Dellaporta S.L."/>
            <person name="Rokhsar D.S."/>
        </authorList>
    </citation>
    <scope>NUCLEOTIDE SEQUENCE [LARGE SCALE GENOMIC DNA]</scope>
    <source>
        <strain evidence="3 4">Grell-BS-1999</strain>
    </source>
</reference>
<accession>B3RTY0</accession>
<feature type="transmembrane region" description="Helical" evidence="2">
    <location>
        <begin position="105"/>
        <end position="127"/>
    </location>
</feature>
<feature type="transmembrane region" description="Helical" evidence="2">
    <location>
        <begin position="76"/>
        <end position="93"/>
    </location>
</feature>
<feature type="transmembrane region" description="Helical" evidence="2">
    <location>
        <begin position="322"/>
        <end position="346"/>
    </location>
</feature>
<dbReference type="RefSeq" id="XP_002111738.1">
    <property type="nucleotide sequence ID" value="XM_002111702.1"/>
</dbReference>
<dbReference type="InParanoid" id="B3RTY0"/>
<dbReference type="OMA" id="CYLLRVH"/>
<feature type="compositionally biased region" description="Low complexity" evidence="1">
    <location>
        <begin position="10"/>
        <end position="21"/>
    </location>
</feature>
<proteinExistence type="predicted"/>
<dbReference type="HOGENOM" id="CLU_038630_0_0_1"/>
<dbReference type="PhylomeDB" id="B3RTY0"/>
<evidence type="ECO:0000313" key="3">
    <source>
        <dbReference type="EMBL" id="EDV25705.1"/>
    </source>
</evidence>
<feature type="region of interest" description="Disordered" evidence="1">
    <location>
        <begin position="1"/>
        <end position="21"/>
    </location>
</feature>
<feature type="transmembrane region" description="Helical" evidence="2">
    <location>
        <begin position="252"/>
        <end position="275"/>
    </location>
</feature>
<evidence type="ECO:0000256" key="1">
    <source>
        <dbReference type="SAM" id="MobiDB-lite"/>
    </source>
</evidence>
<gene>
    <name evidence="3" type="ORF">TRIADDRAFT_56084</name>
</gene>
<dbReference type="KEGG" id="tad:TRIADDRAFT_56084"/>
<feature type="transmembrane region" description="Helical" evidence="2">
    <location>
        <begin position="207"/>
        <end position="231"/>
    </location>
</feature>
<feature type="transmembrane region" description="Helical" evidence="2">
    <location>
        <begin position="437"/>
        <end position="462"/>
    </location>
</feature>
<keyword evidence="2" id="KW-0472">Membrane</keyword>
<evidence type="ECO:0008006" key="5">
    <source>
        <dbReference type="Google" id="ProtNLM"/>
    </source>
</evidence>
<evidence type="ECO:0000313" key="4">
    <source>
        <dbReference type="Proteomes" id="UP000009022"/>
    </source>
</evidence>
<protein>
    <recommendedName>
        <fullName evidence="5">Gustatory receptor</fullName>
    </recommendedName>
</protein>
<dbReference type="PANTHER" id="PTHR38337">
    <property type="entry name" value="AGAP010540-PA"/>
    <property type="match status" value="1"/>
</dbReference>
<sequence>MPMNEHEDQIQITSRQSSSTSRNAFITNEYDDIMNGNSLDNDETVIVSHNSASGYIGGYPTSIALDRCKRHVLAPYLRFISFLGWLPIFRVGPSNQSFCESAINFVYPVLVICFIFGAYTIQCFTCFRRDTPFIKTINGSVHCSDSIISQYIIPDILHSVAYFYCFYLYRFAGSEHLQTNMQRTFLQARPTDFGENSQKKLIRILRVFLYSGIAIVGASFLIQLFHLIIRINRDQGLALLWHPMIKIHDSRLIVLGFFLLAGFIMLDSVYIALVINYASHCQLLIVYIRGLKQKIIERTCNLENAMKEIQNTAGYVAELNDVIAPAASIILFNFATSSILGLNALILGRQDDFDVATYADTILSILLWLTLLSIPFVQASRLTSYCRSLKKLGIRVRVRPFVYQNEPREDLDSFLQFTSEIKMRAKLFKVPVVSSTLFFMLVTIALVALILFQLGILSIWFAPQN</sequence>
<dbReference type="AlphaFoldDB" id="B3RTY0"/>
<evidence type="ECO:0000256" key="2">
    <source>
        <dbReference type="SAM" id="Phobius"/>
    </source>
</evidence>
<keyword evidence="4" id="KW-1185">Reference proteome</keyword>
<organism evidence="3 4">
    <name type="scientific">Trichoplax adhaerens</name>
    <name type="common">Trichoplax reptans</name>
    <dbReference type="NCBI Taxonomy" id="10228"/>
    <lineage>
        <taxon>Eukaryota</taxon>
        <taxon>Metazoa</taxon>
        <taxon>Placozoa</taxon>
        <taxon>Uniplacotomia</taxon>
        <taxon>Trichoplacea</taxon>
        <taxon>Trichoplacidae</taxon>
        <taxon>Trichoplax</taxon>
    </lineage>
</organism>
<feature type="transmembrane region" description="Helical" evidence="2">
    <location>
        <begin position="358"/>
        <end position="377"/>
    </location>
</feature>
<dbReference type="EMBL" id="DS985244">
    <property type="protein sequence ID" value="EDV25705.1"/>
    <property type="molecule type" value="Genomic_DNA"/>
</dbReference>
<dbReference type="CTD" id="6752951"/>
<dbReference type="OrthoDB" id="6020333at2759"/>